<evidence type="ECO:0000313" key="4">
    <source>
        <dbReference type="Proteomes" id="UP000663838"/>
    </source>
</evidence>
<feature type="domain" description="Integrase catalytic" evidence="1">
    <location>
        <begin position="1"/>
        <end position="167"/>
    </location>
</feature>
<name>A0A821QDJ3_9BILA</name>
<dbReference type="Gene3D" id="3.30.420.10">
    <property type="entry name" value="Ribonuclease H-like superfamily/Ribonuclease H"/>
    <property type="match status" value="1"/>
</dbReference>
<dbReference type="InterPro" id="IPR036397">
    <property type="entry name" value="RNaseH_sf"/>
</dbReference>
<dbReference type="SUPFAM" id="SSF53098">
    <property type="entry name" value="Ribonuclease H-like"/>
    <property type="match status" value="1"/>
</dbReference>
<dbReference type="Proteomes" id="UP000663865">
    <property type="component" value="Unassembled WGS sequence"/>
</dbReference>
<evidence type="ECO:0000259" key="1">
    <source>
        <dbReference type="PROSITE" id="PS50994"/>
    </source>
</evidence>
<dbReference type="InterPro" id="IPR012337">
    <property type="entry name" value="RNaseH-like_sf"/>
</dbReference>
<dbReference type="PROSITE" id="PS50994">
    <property type="entry name" value="INTEGRASE"/>
    <property type="match status" value="1"/>
</dbReference>
<organism evidence="3 4">
    <name type="scientific">Rotaria socialis</name>
    <dbReference type="NCBI Taxonomy" id="392032"/>
    <lineage>
        <taxon>Eukaryota</taxon>
        <taxon>Metazoa</taxon>
        <taxon>Spiralia</taxon>
        <taxon>Gnathifera</taxon>
        <taxon>Rotifera</taxon>
        <taxon>Eurotatoria</taxon>
        <taxon>Bdelloidea</taxon>
        <taxon>Philodinida</taxon>
        <taxon>Philodinidae</taxon>
        <taxon>Rotaria</taxon>
    </lineage>
</organism>
<dbReference type="PANTHER" id="PTHR46585:SF1">
    <property type="entry name" value="CHROMO DOMAIN-CONTAINING PROTEIN"/>
    <property type="match status" value="1"/>
</dbReference>
<evidence type="ECO:0000313" key="2">
    <source>
        <dbReference type="EMBL" id="CAF3454025.1"/>
    </source>
</evidence>
<dbReference type="Proteomes" id="UP000663838">
    <property type="component" value="Unassembled WGS sequence"/>
</dbReference>
<dbReference type="GO" id="GO:0015074">
    <property type="term" value="P:DNA integration"/>
    <property type="evidence" value="ECO:0007669"/>
    <property type="project" value="InterPro"/>
</dbReference>
<proteinExistence type="predicted"/>
<evidence type="ECO:0000313" key="3">
    <source>
        <dbReference type="EMBL" id="CAF4823794.1"/>
    </source>
</evidence>
<comment type="caution">
    <text evidence="3">The sequence shown here is derived from an EMBL/GenBank/DDBJ whole genome shotgun (WGS) entry which is preliminary data.</text>
</comment>
<dbReference type="PANTHER" id="PTHR46585">
    <property type="entry name" value="INTEGRASE CORE DOMAIN CONTAINING PROTEIN"/>
    <property type="match status" value="1"/>
</dbReference>
<dbReference type="EMBL" id="CAJOBS010002574">
    <property type="protein sequence ID" value="CAF4823794.1"/>
    <property type="molecule type" value="Genomic_DNA"/>
</dbReference>
<dbReference type="EMBL" id="CAJNYV010002083">
    <property type="protein sequence ID" value="CAF3454025.1"/>
    <property type="molecule type" value="Genomic_DNA"/>
</dbReference>
<sequence>MVHPKVKAFSIDNVWMIDLAEFGNIAKYNDGVRYVLFVIDVFSKHLFVRTLKTKRGEEVAEQFADIINKSGRKPGIIASDLGGEFHCPQMRKIMDELSIQHISTGSQVKASVVERSIKSIKQRMYKYFTHANTFHYLNVLQQIVHNYNRTIHTTTKHRPIDVNYSNEENIYNDVFKEGRIAPKRKEDIKKGDFVRLAILKGMYRKGYEMSYTSEVYIVEDIINKPKNLLMYRLRDFDGEDVKGAFLNEEIQKVVFDPQATYPIEKILSTQDFSNEEWVVGLAEVLINAGVMNIGKDDAKFTVHRWIIPSGEYIDDGEPIVKYITRHFAIPAKHYMTITDLLNAINLQLKSHLETQDLHFKAIVPKEGKQLTKISIDSEDDPANQQSLANRSKVKFTFSHHIASLLGSRDKVTIHYGEFDKLTTEMSISGAIPKFACIYTDIIAPQYFGDSMTRLLRTVLLKPQTKEEKKHRLINAISYDQIHYVRVENNYIPTIRTDIRTLDGVLYPFSPGSLTLKLHFKRIA</sequence>
<accession>A0A821QDJ3</accession>
<gene>
    <name evidence="2" type="ORF">KIK155_LOCUS12593</name>
    <name evidence="3" type="ORF">TOA249_LOCUS24760</name>
</gene>
<dbReference type="InterPro" id="IPR001584">
    <property type="entry name" value="Integrase_cat-core"/>
</dbReference>
<protein>
    <recommendedName>
        <fullName evidence="1">Integrase catalytic domain-containing protein</fullName>
    </recommendedName>
</protein>
<dbReference type="GO" id="GO:0003676">
    <property type="term" value="F:nucleic acid binding"/>
    <property type="evidence" value="ECO:0007669"/>
    <property type="project" value="InterPro"/>
</dbReference>
<reference evidence="3" key="1">
    <citation type="submission" date="2021-02" db="EMBL/GenBank/DDBJ databases">
        <authorList>
            <person name="Nowell W R."/>
        </authorList>
    </citation>
    <scope>NUCLEOTIDE SEQUENCE</scope>
</reference>
<dbReference type="AlphaFoldDB" id="A0A821QDJ3"/>